<proteinExistence type="predicted"/>
<feature type="compositionally biased region" description="Polar residues" evidence="1">
    <location>
        <begin position="1"/>
        <end position="34"/>
    </location>
</feature>
<keyword evidence="3" id="KW-1185">Reference proteome</keyword>
<organism evidence="2 3">
    <name type="scientific">Choiromyces venosus 120613-1</name>
    <dbReference type="NCBI Taxonomy" id="1336337"/>
    <lineage>
        <taxon>Eukaryota</taxon>
        <taxon>Fungi</taxon>
        <taxon>Dikarya</taxon>
        <taxon>Ascomycota</taxon>
        <taxon>Pezizomycotina</taxon>
        <taxon>Pezizomycetes</taxon>
        <taxon>Pezizales</taxon>
        <taxon>Tuberaceae</taxon>
        <taxon>Choiromyces</taxon>
    </lineage>
</organism>
<evidence type="ECO:0000313" key="3">
    <source>
        <dbReference type="Proteomes" id="UP000276215"/>
    </source>
</evidence>
<feature type="region of interest" description="Disordered" evidence="1">
    <location>
        <begin position="138"/>
        <end position="169"/>
    </location>
</feature>
<dbReference type="Proteomes" id="UP000276215">
    <property type="component" value="Unassembled WGS sequence"/>
</dbReference>
<feature type="region of interest" description="Disordered" evidence="1">
    <location>
        <begin position="1"/>
        <end position="35"/>
    </location>
</feature>
<evidence type="ECO:0000256" key="1">
    <source>
        <dbReference type="SAM" id="MobiDB-lite"/>
    </source>
</evidence>
<protein>
    <submittedName>
        <fullName evidence="2">Uncharacterized protein</fullName>
    </submittedName>
</protein>
<gene>
    <name evidence="2" type="ORF">L873DRAFT_733348</name>
</gene>
<sequence length="183" mass="18845">MPLTRTPNPSFIASSKNLNCSPNSSCPTHGSASSPFPDPTTPYLISSFLNSANLNLSSSSSNNSTLFSTPFPFLSSSAFPSSGKPSGYPSPISLTDASGGNFSFFFFSPSTLGTLPTFFSSTLSSTILIPPSATTTSASAPSPPFLPPPLPSSNPSASCPQPISPSISLSSHSLLSSRSHKLF</sequence>
<name>A0A3N4IW13_9PEZI</name>
<reference evidence="2 3" key="1">
    <citation type="journal article" date="2018" name="Nat. Ecol. Evol.">
        <title>Pezizomycetes genomes reveal the molecular basis of ectomycorrhizal truffle lifestyle.</title>
        <authorList>
            <person name="Murat C."/>
            <person name="Payen T."/>
            <person name="Noel B."/>
            <person name="Kuo A."/>
            <person name="Morin E."/>
            <person name="Chen J."/>
            <person name="Kohler A."/>
            <person name="Krizsan K."/>
            <person name="Balestrini R."/>
            <person name="Da Silva C."/>
            <person name="Montanini B."/>
            <person name="Hainaut M."/>
            <person name="Levati E."/>
            <person name="Barry K.W."/>
            <person name="Belfiori B."/>
            <person name="Cichocki N."/>
            <person name="Clum A."/>
            <person name="Dockter R.B."/>
            <person name="Fauchery L."/>
            <person name="Guy J."/>
            <person name="Iotti M."/>
            <person name="Le Tacon F."/>
            <person name="Lindquist E.A."/>
            <person name="Lipzen A."/>
            <person name="Malagnac F."/>
            <person name="Mello A."/>
            <person name="Molinier V."/>
            <person name="Miyauchi S."/>
            <person name="Poulain J."/>
            <person name="Riccioni C."/>
            <person name="Rubini A."/>
            <person name="Sitrit Y."/>
            <person name="Splivallo R."/>
            <person name="Traeger S."/>
            <person name="Wang M."/>
            <person name="Zifcakova L."/>
            <person name="Wipf D."/>
            <person name="Zambonelli A."/>
            <person name="Paolocci F."/>
            <person name="Nowrousian M."/>
            <person name="Ottonello S."/>
            <person name="Baldrian P."/>
            <person name="Spatafora J.W."/>
            <person name="Henrissat B."/>
            <person name="Nagy L.G."/>
            <person name="Aury J.M."/>
            <person name="Wincker P."/>
            <person name="Grigoriev I.V."/>
            <person name="Bonfante P."/>
            <person name="Martin F.M."/>
        </authorList>
    </citation>
    <scope>NUCLEOTIDE SEQUENCE [LARGE SCALE GENOMIC DNA]</scope>
    <source>
        <strain evidence="2 3">120613-1</strain>
    </source>
</reference>
<feature type="compositionally biased region" description="Low complexity" evidence="1">
    <location>
        <begin position="153"/>
        <end position="169"/>
    </location>
</feature>
<evidence type="ECO:0000313" key="2">
    <source>
        <dbReference type="EMBL" id="RPA89137.1"/>
    </source>
</evidence>
<accession>A0A3N4IW13</accession>
<dbReference type="EMBL" id="ML120611">
    <property type="protein sequence ID" value="RPA89137.1"/>
    <property type="molecule type" value="Genomic_DNA"/>
</dbReference>
<dbReference type="AlphaFoldDB" id="A0A3N4IW13"/>
<feature type="compositionally biased region" description="Pro residues" evidence="1">
    <location>
        <begin position="141"/>
        <end position="152"/>
    </location>
</feature>